<keyword evidence="1" id="KW-0472">Membrane</keyword>
<gene>
    <name evidence="2" type="ORF">BDV34DRAFT_185153</name>
</gene>
<reference evidence="2 3" key="1">
    <citation type="submission" date="2019-04" db="EMBL/GenBank/DDBJ databases">
        <title>Fungal friends and foes A comparative genomics study of 23 Aspergillus species from section Flavi.</title>
        <authorList>
            <consortium name="DOE Joint Genome Institute"/>
            <person name="Kjaerbolling I."/>
            <person name="Vesth T.C."/>
            <person name="Frisvad J.C."/>
            <person name="Nybo J.L."/>
            <person name="Theobald S."/>
            <person name="Kildgaard S."/>
            <person name="Petersen T.I."/>
            <person name="Kuo A."/>
            <person name="Sato A."/>
            <person name="Lyhne E.K."/>
            <person name="Kogle M.E."/>
            <person name="Wiebenga A."/>
            <person name="Kun R.S."/>
            <person name="Lubbers R.J."/>
            <person name="Makela M.R."/>
            <person name="Barry K."/>
            <person name="Chovatia M."/>
            <person name="Clum A."/>
            <person name="Daum C."/>
            <person name="Haridas S."/>
            <person name="He G."/>
            <person name="LaButti K."/>
            <person name="Lipzen A."/>
            <person name="Mondo S."/>
            <person name="Pangilinan J."/>
            <person name="Riley R."/>
            <person name="Salamov A."/>
            <person name="Simmons B.A."/>
            <person name="Magnuson J.K."/>
            <person name="Henrissat B."/>
            <person name="Mortensen U.H."/>
            <person name="Larsen T.O."/>
            <person name="De vries R.P."/>
            <person name="Grigoriev I.V."/>
            <person name="Machida M."/>
            <person name="Baker S.E."/>
            <person name="Andersen M.R."/>
        </authorList>
    </citation>
    <scope>NUCLEOTIDE SEQUENCE [LARGE SCALE GENOMIC DNA]</scope>
    <source>
        <strain evidence="2 3">CBS 117618</strain>
    </source>
</reference>
<dbReference type="VEuPathDB" id="FungiDB:BDV34DRAFT_185153"/>
<proteinExistence type="predicted"/>
<feature type="transmembrane region" description="Helical" evidence="1">
    <location>
        <begin position="34"/>
        <end position="53"/>
    </location>
</feature>
<protein>
    <submittedName>
        <fullName evidence="2">Uncharacterized protein</fullName>
    </submittedName>
</protein>
<evidence type="ECO:0000313" key="3">
    <source>
        <dbReference type="Proteomes" id="UP000326532"/>
    </source>
</evidence>
<name>A0A5N6E306_ASPPA</name>
<evidence type="ECO:0000256" key="1">
    <source>
        <dbReference type="SAM" id="Phobius"/>
    </source>
</evidence>
<keyword evidence="3" id="KW-1185">Reference proteome</keyword>
<dbReference type="EMBL" id="ML734938">
    <property type="protein sequence ID" value="KAB8211729.1"/>
    <property type="molecule type" value="Genomic_DNA"/>
</dbReference>
<evidence type="ECO:0000313" key="2">
    <source>
        <dbReference type="EMBL" id="KAB8211729.1"/>
    </source>
</evidence>
<keyword evidence="1" id="KW-1133">Transmembrane helix</keyword>
<organism evidence="2 3">
    <name type="scientific">Aspergillus parasiticus</name>
    <dbReference type="NCBI Taxonomy" id="5067"/>
    <lineage>
        <taxon>Eukaryota</taxon>
        <taxon>Fungi</taxon>
        <taxon>Dikarya</taxon>
        <taxon>Ascomycota</taxon>
        <taxon>Pezizomycotina</taxon>
        <taxon>Eurotiomycetes</taxon>
        <taxon>Eurotiomycetidae</taxon>
        <taxon>Eurotiales</taxon>
        <taxon>Aspergillaceae</taxon>
        <taxon>Aspergillus</taxon>
        <taxon>Aspergillus subgen. Circumdati</taxon>
    </lineage>
</organism>
<sequence length="55" mass="5993">MASLACYFGLGPVGMASFSLLITIYYGGYSTRPLYGALVHIMMYSCLVGTQIYNL</sequence>
<dbReference type="Proteomes" id="UP000326532">
    <property type="component" value="Unassembled WGS sequence"/>
</dbReference>
<accession>A0A5N6E306</accession>
<keyword evidence="1" id="KW-0812">Transmembrane</keyword>
<dbReference type="AlphaFoldDB" id="A0A5N6E306"/>
<feature type="transmembrane region" description="Helical" evidence="1">
    <location>
        <begin position="7"/>
        <end position="28"/>
    </location>
</feature>